<dbReference type="InterPro" id="IPR029052">
    <property type="entry name" value="Metallo-depent_PP-like"/>
</dbReference>
<keyword evidence="3" id="KW-0472">Membrane</keyword>
<reference evidence="5" key="2">
    <citation type="submission" date="2020-09" db="EMBL/GenBank/DDBJ databases">
        <authorList>
            <person name="Sun Q."/>
            <person name="Sedlacek I."/>
        </authorList>
    </citation>
    <scope>NUCLEOTIDE SEQUENCE</scope>
    <source>
        <strain evidence="5">CCM 7905</strain>
    </source>
</reference>
<accession>A0A917CTK9</accession>
<dbReference type="InterPro" id="IPR051158">
    <property type="entry name" value="Metallophosphoesterase_sf"/>
</dbReference>
<feature type="domain" description="Calcineurin-like phosphoesterase" evidence="4">
    <location>
        <begin position="141"/>
        <end position="303"/>
    </location>
</feature>
<keyword evidence="6" id="KW-1185">Reference proteome</keyword>
<evidence type="ECO:0000313" key="5">
    <source>
        <dbReference type="EMBL" id="GGF98410.1"/>
    </source>
</evidence>
<comment type="caution">
    <text evidence="5">The sequence shown here is derived from an EMBL/GenBank/DDBJ whole genome shotgun (WGS) entry which is preliminary data.</text>
</comment>
<dbReference type="Proteomes" id="UP000654257">
    <property type="component" value="Unassembled WGS sequence"/>
</dbReference>
<dbReference type="PANTHER" id="PTHR31302:SF31">
    <property type="entry name" value="PHOSPHODIESTERASE YAEI"/>
    <property type="match status" value="1"/>
</dbReference>
<dbReference type="GO" id="GO:0008758">
    <property type="term" value="F:UDP-2,3-diacylglucosamine hydrolase activity"/>
    <property type="evidence" value="ECO:0007669"/>
    <property type="project" value="TreeGrafter"/>
</dbReference>
<keyword evidence="1" id="KW-0479">Metal-binding</keyword>
<dbReference type="SUPFAM" id="SSF56300">
    <property type="entry name" value="Metallo-dependent phosphatases"/>
    <property type="match status" value="1"/>
</dbReference>
<keyword evidence="3" id="KW-1133">Transmembrane helix</keyword>
<name>A0A917CTK9_9NOCA</name>
<evidence type="ECO:0000256" key="1">
    <source>
        <dbReference type="ARBA" id="ARBA00022723"/>
    </source>
</evidence>
<dbReference type="GO" id="GO:0046872">
    <property type="term" value="F:metal ion binding"/>
    <property type="evidence" value="ECO:0007669"/>
    <property type="project" value="UniProtKB-KW"/>
</dbReference>
<dbReference type="InterPro" id="IPR004843">
    <property type="entry name" value="Calcineurin-like_PHP"/>
</dbReference>
<reference evidence="5" key="1">
    <citation type="journal article" date="2014" name="Int. J. Syst. Evol. Microbiol.">
        <title>Complete genome sequence of Corynebacterium casei LMG S-19264T (=DSM 44701T), isolated from a smear-ripened cheese.</title>
        <authorList>
            <consortium name="US DOE Joint Genome Institute (JGI-PGF)"/>
            <person name="Walter F."/>
            <person name="Albersmeier A."/>
            <person name="Kalinowski J."/>
            <person name="Ruckert C."/>
        </authorList>
    </citation>
    <scope>NUCLEOTIDE SEQUENCE</scope>
    <source>
        <strain evidence="5">CCM 7905</strain>
    </source>
</reference>
<evidence type="ECO:0000313" key="6">
    <source>
        <dbReference type="Proteomes" id="UP000654257"/>
    </source>
</evidence>
<sequence>MRRLIVLLVLLILFGVPWWTLFFWGSDWPTAVQVLGTLGTLAAAGVLLVGMRLGHMQHKDWAARVGDSLLGLVWIVFVWSVLSLVLRLALLGLDEPNRSRIVASAVAITTIALAAWGHYEAMRVPRVKKQTIDIDGLSRDLRIVLITDTHYGPINREKWSRRTIEKVNTLDADVVCHVGDIADGSVLQRRNQAAPLEKVRAKSARVYVTGNHEYFGEAQEWLDHMESLGWDSLHNRHITIDGTLVIAGVDDRTAKGPGHGPDLEKALKNADPDLPVFLLAHQPKQIAQAVGKVDLQVSGHTHGGQIWPFNFLVRIDQPVVHGLSRHGERTQLYTSRGSGFWGPPFRVFAPSEITLLTLRSPQY</sequence>
<feature type="transmembrane region" description="Helical" evidence="3">
    <location>
        <begin position="69"/>
        <end position="89"/>
    </location>
</feature>
<evidence type="ECO:0000259" key="4">
    <source>
        <dbReference type="Pfam" id="PF00149"/>
    </source>
</evidence>
<dbReference type="GO" id="GO:0016020">
    <property type="term" value="C:membrane"/>
    <property type="evidence" value="ECO:0007669"/>
    <property type="project" value="GOC"/>
</dbReference>
<dbReference type="RefSeq" id="WP_188543592.1">
    <property type="nucleotide sequence ID" value="NZ_BMCU01000001.1"/>
</dbReference>
<gene>
    <name evidence="5" type="ORF">GCM10007304_10540</name>
</gene>
<proteinExistence type="predicted"/>
<dbReference type="PANTHER" id="PTHR31302">
    <property type="entry name" value="TRANSMEMBRANE PROTEIN WITH METALLOPHOSPHOESTERASE DOMAIN-RELATED"/>
    <property type="match status" value="1"/>
</dbReference>
<feature type="transmembrane region" description="Helical" evidence="3">
    <location>
        <begin position="101"/>
        <end position="119"/>
    </location>
</feature>
<keyword evidence="3" id="KW-0812">Transmembrane</keyword>
<dbReference type="Gene3D" id="3.60.21.10">
    <property type="match status" value="1"/>
</dbReference>
<dbReference type="EMBL" id="BMCU01000001">
    <property type="protein sequence ID" value="GGF98410.1"/>
    <property type="molecule type" value="Genomic_DNA"/>
</dbReference>
<feature type="transmembrane region" description="Helical" evidence="3">
    <location>
        <begin position="31"/>
        <end position="49"/>
    </location>
</feature>
<dbReference type="AlphaFoldDB" id="A0A917CTK9"/>
<evidence type="ECO:0000256" key="2">
    <source>
        <dbReference type="ARBA" id="ARBA00022801"/>
    </source>
</evidence>
<dbReference type="GO" id="GO:0009245">
    <property type="term" value="P:lipid A biosynthetic process"/>
    <property type="evidence" value="ECO:0007669"/>
    <property type="project" value="TreeGrafter"/>
</dbReference>
<organism evidence="5 6">
    <name type="scientific">Rhodococcoides trifolii</name>
    <dbReference type="NCBI Taxonomy" id="908250"/>
    <lineage>
        <taxon>Bacteria</taxon>
        <taxon>Bacillati</taxon>
        <taxon>Actinomycetota</taxon>
        <taxon>Actinomycetes</taxon>
        <taxon>Mycobacteriales</taxon>
        <taxon>Nocardiaceae</taxon>
        <taxon>Rhodococcoides</taxon>
    </lineage>
</organism>
<dbReference type="Pfam" id="PF00149">
    <property type="entry name" value="Metallophos"/>
    <property type="match status" value="1"/>
</dbReference>
<protein>
    <submittedName>
        <fullName evidence="5">Metallophosphoesterase</fullName>
    </submittedName>
</protein>
<keyword evidence="2" id="KW-0378">Hydrolase</keyword>
<evidence type="ECO:0000256" key="3">
    <source>
        <dbReference type="SAM" id="Phobius"/>
    </source>
</evidence>
<dbReference type="CDD" id="cd07385">
    <property type="entry name" value="MPP_YkuE_C"/>
    <property type="match status" value="1"/>
</dbReference>